<dbReference type="EMBL" id="JAGMVJ010000001">
    <property type="protein sequence ID" value="KAH7094779.1"/>
    <property type="molecule type" value="Genomic_DNA"/>
</dbReference>
<sequence length="580" mass="65779">MALLRRRIRCHYCNQQSPDTVTQMPRRFHCPHCDATNYYDKLGNLTDPPAQVTTAVQPMSFQQIPSRSPSPVMSVAPESPFCSTCERNQALVQNLIAEYLPEEDDPKYAEYEAGYENYRVELEQRYPQVCAACEARVNEQIQKAGYAARADHVRRIMERSERKRTAAKSARQAWTLRFISLAEWAYIVSVFVQLLWHVFGYMMAADERLYEVGDIPVEDLFSWKVCALQAYHTLSVDESCVMSTSVIKVVFYALCADALTVWWNPRLAEKTNSITGRMRGLKSLWAIRGFVFMCRVASVYYWRNTTIDQMSLSRFQTTHAAMAAIMLLSLVLTWTVVRVEYHAPPSFRRSANGQVASAVTTPEKVRRSSYHPAHPEPTMFDSMAHSFVSGFDSTQDGPALPPSPTLTNSSYTTHGTEATTPFGNKSSRGADDMDWTPTQRRFAAHQPTVHPSPWSARQPSPPPQYTEPVSIFSKPDPNPFHHRVPAVPKGPAHAKADPWRRGVWAPPLKETVPNFFQEDKKMRGGVGEPKGLDGLGVPKNVKRDAELFASPKLKYDYYGTMKQTGLEDRFEETFNDFFTK</sequence>
<dbReference type="OrthoDB" id="5966927at2759"/>
<evidence type="ECO:0000256" key="6">
    <source>
        <dbReference type="SAM" id="MobiDB-lite"/>
    </source>
</evidence>
<dbReference type="Proteomes" id="UP000813461">
    <property type="component" value="Unassembled WGS sequence"/>
</dbReference>
<dbReference type="GO" id="GO:0034506">
    <property type="term" value="C:chromosome, centromeric core domain"/>
    <property type="evidence" value="ECO:0007669"/>
    <property type="project" value="TreeGrafter"/>
</dbReference>
<feature type="transmembrane region" description="Helical" evidence="7">
    <location>
        <begin position="178"/>
        <end position="199"/>
    </location>
</feature>
<dbReference type="InterPro" id="IPR042321">
    <property type="entry name" value="Ima1"/>
</dbReference>
<dbReference type="PANTHER" id="PTHR28538">
    <property type="entry name" value="INTEGRAL INNER NUCLEAR MEMBRANE PROTEIN IMA1"/>
    <property type="match status" value="1"/>
</dbReference>
<feature type="domain" description="Ima1 N-terminal" evidence="8">
    <location>
        <begin position="8"/>
        <end position="137"/>
    </location>
</feature>
<feature type="compositionally biased region" description="Polar residues" evidence="6">
    <location>
        <begin position="405"/>
        <end position="427"/>
    </location>
</feature>
<dbReference type="GO" id="GO:0034992">
    <property type="term" value="C:microtubule organizing center attachment site"/>
    <property type="evidence" value="ECO:0007669"/>
    <property type="project" value="TreeGrafter"/>
</dbReference>
<evidence type="ECO:0000256" key="2">
    <source>
        <dbReference type="ARBA" id="ARBA00022692"/>
    </source>
</evidence>
<evidence type="ECO:0000313" key="9">
    <source>
        <dbReference type="EMBL" id="KAH7094779.1"/>
    </source>
</evidence>
<dbReference type="PANTHER" id="PTHR28538:SF1">
    <property type="entry name" value="INTEGRAL INNER NUCLEAR MEMBRANE PROTEIN IMA1"/>
    <property type="match status" value="1"/>
</dbReference>
<evidence type="ECO:0000259" key="8">
    <source>
        <dbReference type="Pfam" id="PF09779"/>
    </source>
</evidence>
<comment type="caution">
    <text evidence="9">The sequence shown here is derived from an EMBL/GenBank/DDBJ whole genome shotgun (WGS) entry which is preliminary data.</text>
</comment>
<evidence type="ECO:0000256" key="5">
    <source>
        <dbReference type="ARBA" id="ARBA00023242"/>
    </source>
</evidence>
<gene>
    <name evidence="9" type="ORF">FB567DRAFT_13350</name>
</gene>
<reference evidence="9" key="1">
    <citation type="journal article" date="2021" name="Nat. Commun.">
        <title>Genetic determinants of endophytism in the Arabidopsis root mycobiome.</title>
        <authorList>
            <person name="Mesny F."/>
            <person name="Miyauchi S."/>
            <person name="Thiergart T."/>
            <person name="Pickel B."/>
            <person name="Atanasova L."/>
            <person name="Karlsson M."/>
            <person name="Huettel B."/>
            <person name="Barry K.W."/>
            <person name="Haridas S."/>
            <person name="Chen C."/>
            <person name="Bauer D."/>
            <person name="Andreopoulos W."/>
            <person name="Pangilinan J."/>
            <person name="LaButti K."/>
            <person name="Riley R."/>
            <person name="Lipzen A."/>
            <person name="Clum A."/>
            <person name="Drula E."/>
            <person name="Henrissat B."/>
            <person name="Kohler A."/>
            <person name="Grigoriev I.V."/>
            <person name="Martin F.M."/>
            <person name="Hacquard S."/>
        </authorList>
    </citation>
    <scope>NUCLEOTIDE SEQUENCE</scope>
    <source>
        <strain evidence="9">MPI-SDFR-AT-0120</strain>
    </source>
</reference>
<evidence type="ECO:0000313" key="10">
    <source>
        <dbReference type="Proteomes" id="UP000813461"/>
    </source>
</evidence>
<dbReference type="AlphaFoldDB" id="A0A8K0W4F8"/>
<dbReference type="GO" id="GO:0044732">
    <property type="term" value="C:mitotic spindle pole body"/>
    <property type="evidence" value="ECO:0007669"/>
    <property type="project" value="TreeGrafter"/>
</dbReference>
<name>A0A8K0W4F8_9PLEO</name>
<feature type="transmembrane region" description="Helical" evidence="7">
    <location>
        <begin position="322"/>
        <end position="341"/>
    </location>
</feature>
<organism evidence="9 10">
    <name type="scientific">Paraphoma chrysanthemicola</name>
    <dbReference type="NCBI Taxonomy" id="798071"/>
    <lineage>
        <taxon>Eukaryota</taxon>
        <taxon>Fungi</taxon>
        <taxon>Dikarya</taxon>
        <taxon>Ascomycota</taxon>
        <taxon>Pezizomycotina</taxon>
        <taxon>Dothideomycetes</taxon>
        <taxon>Pleosporomycetidae</taxon>
        <taxon>Pleosporales</taxon>
        <taxon>Pleosporineae</taxon>
        <taxon>Phaeosphaeriaceae</taxon>
        <taxon>Paraphoma</taxon>
    </lineage>
</organism>
<protein>
    <submittedName>
        <fullName evidence="9">Ima1 N-terminal domain-containing protein</fullName>
    </submittedName>
</protein>
<keyword evidence="10" id="KW-1185">Reference proteome</keyword>
<dbReference type="Pfam" id="PF09779">
    <property type="entry name" value="Ima1_N"/>
    <property type="match status" value="1"/>
</dbReference>
<evidence type="ECO:0000256" key="4">
    <source>
        <dbReference type="ARBA" id="ARBA00023136"/>
    </source>
</evidence>
<feature type="region of interest" description="Disordered" evidence="6">
    <location>
        <begin position="391"/>
        <end position="468"/>
    </location>
</feature>
<feature type="transmembrane region" description="Helical" evidence="7">
    <location>
        <begin position="241"/>
        <end position="263"/>
    </location>
</feature>
<keyword evidence="2 7" id="KW-0812">Transmembrane</keyword>
<dbReference type="InterPro" id="IPR018617">
    <property type="entry name" value="Ima1_N"/>
</dbReference>
<evidence type="ECO:0000256" key="1">
    <source>
        <dbReference type="ARBA" id="ARBA00004473"/>
    </source>
</evidence>
<comment type="subcellular location">
    <subcellularLocation>
        <location evidence="1">Nucleus inner membrane</location>
        <topology evidence="1">Multi-pass membrane protein</topology>
    </subcellularLocation>
</comment>
<keyword evidence="3 7" id="KW-1133">Transmembrane helix</keyword>
<evidence type="ECO:0000256" key="7">
    <source>
        <dbReference type="SAM" id="Phobius"/>
    </source>
</evidence>
<keyword evidence="4 7" id="KW-0472">Membrane</keyword>
<feature type="region of interest" description="Disordered" evidence="6">
    <location>
        <begin position="352"/>
        <end position="375"/>
    </location>
</feature>
<dbReference type="GO" id="GO:0005637">
    <property type="term" value="C:nuclear inner membrane"/>
    <property type="evidence" value="ECO:0007669"/>
    <property type="project" value="UniProtKB-SubCell"/>
</dbReference>
<proteinExistence type="predicted"/>
<evidence type="ECO:0000256" key="3">
    <source>
        <dbReference type="ARBA" id="ARBA00022989"/>
    </source>
</evidence>
<accession>A0A8K0W4F8</accession>
<feature type="transmembrane region" description="Helical" evidence="7">
    <location>
        <begin position="284"/>
        <end position="302"/>
    </location>
</feature>
<dbReference type="GO" id="GO:0071765">
    <property type="term" value="P:nuclear inner membrane organization"/>
    <property type="evidence" value="ECO:0007669"/>
    <property type="project" value="InterPro"/>
</dbReference>
<keyword evidence="5" id="KW-0539">Nucleus</keyword>